<organism evidence="2 3">
    <name type="scientific">Streptomyces lavendulae subsp. lavendulae</name>
    <dbReference type="NCBI Taxonomy" id="58340"/>
    <lineage>
        <taxon>Bacteria</taxon>
        <taxon>Bacillati</taxon>
        <taxon>Actinomycetota</taxon>
        <taxon>Actinomycetes</taxon>
        <taxon>Kitasatosporales</taxon>
        <taxon>Streptomycetaceae</taxon>
        <taxon>Streptomyces</taxon>
    </lineage>
</organism>
<keyword evidence="3" id="KW-1185">Reference proteome</keyword>
<reference evidence="2 3" key="1">
    <citation type="submission" date="2017-11" db="EMBL/GenBank/DDBJ databases">
        <title>Complete genome sequence of Streptomyces lavendulae subsp. lavendulae CCM 3239 (formerly 'Streptomyces aureofaciens CCM 3239'), the producer of the angucycline-type antibiotic auricin.</title>
        <authorList>
            <person name="Busche T."/>
            <person name="Novakova R."/>
            <person name="Al'Dilaimi A."/>
            <person name="Homerova D."/>
            <person name="Feckova L."/>
            <person name="Rezuchova B."/>
            <person name="Mingyar E."/>
            <person name="Csolleiova D."/>
            <person name="Bekeova C."/>
            <person name="Winkler A."/>
            <person name="Sevcikova B."/>
            <person name="Kalinowski J."/>
            <person name="Kormanec J."/>
            <person name="Ruckert C."/>
        </authorList>
    </citation>
    <scope>NUCLEOTIDE SEQUENCE [LARGE SCALE GENOMIC DNA]</scope>
    <source>
        <strain evidence="2 3">CCM 3239</strain>
    </source>
</reference>
<evidence type="ECO:0000313" key="2">
    <source>
        <dbReference type="EMBL" id="ATZ29532.1"/>
    </source>
</evidence>
<dbReference type="Proteomes" id="UP000231791">
    <property type="component" value="Chromosome"/>
</dbReference>
<name>A0A2K8PS19_STRLA</name>
<proteinExistence type="predicted"/>
<evidence type="ECO:0000313" key="1">
    <source>
        <dbReference type="EMBL" id="ATZ22039.1"/>
    </source>
</evidence>
<dbReference type="KEGG" id="slx:SLAV_38845"/>
<dbReference type="GeneID" id="49388706"/>
<dbReference type="EMBL" id="CP024985">
    <property type="protein sequence ID" value="ATZ22039.1"/>
    <property type="molecule type" value="Genomic_DNA"/>
</dbReference>
<protein>
    <submittedName>
        <fullName evidence="2">Uncharacterized protein</fullName>
    </submittedName>
</protein>
<dbReference type="KEGG" id="slx:SLAV_00545"/>
<gene>
    <name evidence="1" type="ORF">SLAV_00545</name>
    <name evidence="2" type="ORF">SLAV_38845</name>
</gene>
<dbReference type="AlphaFoldDB" id="A0A2K8PS19"/>
<evidence type="ECO:0000313" key="3">
    <source>
        <dbReference type="Proteomes" id="UP000231791"/>
    </source>
</evidence>
<dbReference type="EMBL" id="CP024985">
    <property type="protein sequence ID" value="ATZ29532.1"/>
    <property type="molecule type" value="Genomic_DNA"/>
</dbReference>
<sequence length="462" mass="51280">MNVTRLLTADLAGEAEPLLDLVNAYFQEAMLFGRMCRTDEWDFDGGKQHSRVRYYCEAREIPFLKVTAVLEDTIGLQFTDAAAQIPYRHVGATWPPGCPLAGHVTVPSKLSPFTWLSTFLVHWNLVPDDDSAREGEYFRVLRSTLWICHESGLRAAVDYVADLVETGQVASVFSAIMVVAQLIIVSARTNSPQELVASLMEGRLPRKPGEWLVFYPTLENAEPVRLTADGRAAVESLVVRGWSQVEKTRAASSLDEWLSSVAALQGLLTLVMHSVAMAVANPSTALRAVVSQFEEMSADISAATVDMEVGLEGNAGLPQFLSYQRDLEKRFLNRGDTSGRRFRRERLLLPLPIYGSSDKLPPDWGEPSWRIALPWKSCHSFVDELLAGPDPAGPLPRGSWARPLKGDALRQALTLHPEHPPYWKALAQELRSVGRPRAAKAALLVSKRMSQRTVEQGWEPRS</sequence>
<accession>A0A2K8PS19</accession>
<dbReference type="RefSeq" id="WP_030239970.1">
    <property type="nucleotide sequence ID" value="NZ_CP024985.1"/>
</dbReference>